<dbReference type="Pfam" id="PF05621">
    <property type="entry name" value="TniB"/>
    <property type="match status" value="1"/>
</dbReference>
<dbReference type="Proteomes" id="UP001596220">
    <property type="component" value="Unassembled WGS sequence"/>
</dbReference>
<comment type="caution">
    <text evidence="2">The sequence shown here is derived from an EMBL/GenBank/DDBJ whole genome shotgun (WGS) entry which is preliminary data.</text>
</comment>
<dbReference type="EMBL" id="JBHSQO010000002">
    <property type="protein sequence ID" value="MFC6088097.1"/>
    <property type="molecule type" value="Genomic_DNA"/>
</dbReference>
<proteinExistence type="predicted"/>
<dbReference type="RefSeq" id="WP_380632224.1">
    <property type="nucleotide sequence ID" value="NZ_JBHSQO010000002.1"/>
</dbReference>
<feature type="region of interest" description="Disordered" evidence="1">
    <location>
        <begin position="1"/>
        <end position="33"/>
    </location>
</feature>
<sequence>MFADEEDQSEPKTKEEWRAYIDLVPPPRPDLPSLADYEAMSDDAREEFDDARDAYHSALVIVRTEPMKLIHQDISLKMRMNRRAPAGARRGVVIDGPPTVGKSTMVKMFGADYELALRRKDPEKFTKSMVIDGFLCDYTPVVYISVPSEATPKDLSKVIAEWLNQPYRAGATKTDITNLVLRAMKLCGVSLVIVDDLHFLDLSAKEGRAVNDHLKYLANYCSATFVYTGHSLEKSGLFLEGAASNRATQTSGRFTKHKIDLFKVGTTQQIREWASVIKTMEDALALFRHRAGSLATQHWEYLHKRTGGSIASLHALIRQAALLATATGKEAVTKALLEQITIDENAVRVYQAATRRSAVRQTRPPAEPAAG</sequence>
<accession>A0ABW1NZG8</accession>
<reference evidence="3" key="1">
    <citation type="journal article" date="2019" name="Int. J. Syst. Evol. Microbiol.">
        <title>The Global Catalogue of Microorganisms (GCM) 10K type strain sequencing project: providing services to taxonomists for standard genome sequencing and annotation.</title>
        <authorList>
            <consortium name="The Broad Institute Genomics Platform"/>
            <consortium name="The Broad Institute Genome Sequencing Center for Infectious Disease"/>
            <person name="Wu L."/>
            <person name="Ma J."/>
        </authorList>
    </citation>
    <scope>NUCLEOTIDE SEQUENCE [LARGE SCALE GENOMIC DNA]</scope>
    <source>
        <strain evidence="3">CGMCC 4.7246</strain>
    </source>
</reference>
<name>A0ABW1NZG8_9PSEU</name>
<evidence type="ECO:0000313" key="2">
    <source>
        <dbReference type="EMBL" id="MFC6088097.1"/>
    </source>
</evidence>
<dbReference type="InterPro" id="IPR008868">
    <property type="entry name" value="TniB"/>
</dbReference>
<evidence type="ECO:0000313" key="3">
    <source>
        <dbReference type="Proteomes" id="UP001596220"/>
    </source>
</evidence>
<dbReference type="InterPro" id="IPR027417">
    <property type="entry name" value="P-loop_NTPase"/>
</dbReference>
<evidence type="ECO:0000256" key="1">
    <source>
        <dbReference type="SAM" id="MobiDB-lite"/>
    </source>
</evidence>
<feature type="compositionally biased region" description="Basic and acidic residues" evidence="1">
    <location>
        <begin position="9"/>
        <end position="19"/>
    </location>
</feature>
<protein>
    <submittedName>
        <fullName evidence="2">TniB family NTP-binding protein</fullName>
    </submittedName>
</protein>
<dbReference type="SUPFAM" id="SSF52540">
    <property type="entry name" value="P-loop containing nucleoside triphosphate hydrolases"/>
    <property type="match status" value="1"/>
</dbReference>
<keyword evidence="3" id="KW-1185">Reference proteome</keyword>
<dbReference type="Gene3D" id="3.40.50.300">
    <property type="entry name" value="P-loop containing nucleotide triphosphate hydrolases"/>
    <property type="match status" value="1"/>
</dbReference>
<organism evidence="2 3">
    <name type="scientific">Saccharothrix lopnurensis</name>
    <dbReference type="NCBI Taxonomy" id="1670621"/>
    <lineage>
        <taxon>Bacteria</taxon>
        <taxon>Bacillati</taxon>
        <taxon>Actinomycetota</taxon>
        <taxon>Actinomycetes</taxon>
        <taxon>Pseudonocardiales</taxon>
        <taxon>Pseudonocardiaceae</taxon>
        <taxon>Saccharothrix</taxon>
    </lineage>
</organism>
<gene>
    <name evidence="2" type="ORF">ACFP3R_02315</name>
</gene>